<dbReference type="SUPFAM" id="SSF50891">
    <property type="entry name" value="Cyclophilin-like"/>
    <property type="match status" value="1"/>
</dbReference>
<evidence type="ECO:0000259" key="16">
    <source>
        <dbReference type="PROSITE" id="PS50072"/>
    </source>
</evidence>
<sequence length="547" mass="60288">MSAIYNLEPQPTASVILHTTLGDISVELFAKQTPLTCRNFLQLALDGYYDNTIFHRLVPGFILQGGDPTGTGNGGESIYDGGAFGGELDPWPMDERRGHNAGPTGIGFKDEFHSRLKWNRRGQLGMANESKPDTNGSQFFFTLDKADELNKKNTLFGRVAGDTIYNLAKMGEAEVTPGTDRPTYPVKITSIEILVNPFDDMVKRSRVAAQAPKPVVVEKKKKRKGGKQLLSFGDDEGDGEEMPVLKKKKYDTRIVMDVDEDEPVEKKPPRPKAKPKAEVGKVEAPNPPRRSESESAEEEKMAPSKGVAPHGGKTDIPIRLQDSPSPSPSPAPEIRNTKSALEKTNEEIAALKASMKRSYQPDPVKETKKSALESMIPETSIRGRRRRPGGKANTSDDQQALDFLKAFKSKLEHVPEEKSNGPSSVAEDAIVRDKAGDEEAELCDLHFIADCQSCKAWDQAAKEDSDDEGWMSHALSFKADKLGKDLSYRKKAEEELVVIDPREKARTLQEEKKASREARSGNSGREWDQARNSKMARASALAGRGAR</sequence>
<dbReference type="InterPro" id="IPR044666">
    <property type="entry name" value="Cyclophilin_A-like"/>
</dbReference>
<dbReference type="Proteomes" id="UP000326340">
    <property type="component" value="Unassembled WGS sequence"/>
</dbReference>
<gene>
    <name evidence="17" type="primary">CWC27</name>
    <name evidence="17" type="ORF">CSHISOI_01179</name>
</gene>
<proteinExistence type="inferred from homology"/>
<dbReference type="Gene3D" id="2.40.100.10">
    <property type="entry name" value="Cyclophilin-like"/>
    <property type="match status" value="1"/>
</dbReference>
<dbReference type="PANTHER" id="PTHR45625">
    <property type="entry name" value="PEPTIDYL-PROLYL CIS-TRANS ISOMERASE-RELATED"/>
    <property type="match status" value="1"/>
</dbReference>
<comment type="function">
    <text evidence="14">PPIases accelerate the folding of proteins. It catalyzes the cis-trans isomerization of proline imidic peptide bonds in oligopeptides. Involved in pre-mRNA splicing.</text>
</comment>
<evidence type="ECO:0000256" key="12">
    <source>
        <dbReference type="ARBA" id="ARBA00023242"/>
    </source>
</evidence>
<evidence type="ECO:0000313" key="17">
    <source>
        <dbReference type="EMBL" id="TQN74288.1"/>
    </source>
</evidence>
<dbReference type="PROSITE" id="PS00170">
    <property type="entry name" value="CSA_PPIASE_1"/>
    <property type="match status" value="1"/>
</dbReference>
<evidence type="ECO:0000256" key="11">
    <source>
        <dbReference type="ARBA" id="ARBA00023235"/>
    </source>
</evidence>
<keyword evidence="10" id="KW-0508">mRNA splicing</keyword>
<keyword evidence="9" id="KW-0697">Rotamase</keyword>
<evidence type="ECO:0000256" key="10">
    <source>
        <dbReference type="ARBA" id="ARBA00023187"/>
    </source>
</evidence>
<comment type="subunit">
    <text evidence="4">Associated with the spliceosome.</text>
</comment>
<evidence type="ECO:0000256" key="5">
    <source>
        <dbReference type="ARBA" id="ARBA00013194"/>
    </source>
</evidence>
<reference evidence="17 18" key="1">
    <citation type="journal article" date="2019" name="Sci. Rep.">
        <title>Colletotrichum shisoi sp. nov., an anthracnose pathogen of Perilla frutescens in Japan: molecular phylogenetic, morphological and genomic evidence.</title>
        <authorList>
            <person name="Gan P."/>
            <person name="Tsushima A."/>
            <person name="Hiroyama R."/>
            <person name="Narusaka M."/>
            <person name="Takano Y."/>
            <person name="Narusaka Y."/>
            <person name="Kawaradani M."/>
            <person name="Damm U."/>
            <person name="Shirasu K."/>
        </authorList>
    </citation>
    <scope>NUCLEOTIDE SEQUENCE [LARGE SCALE GENOMIC DNA]</scope>
    <source>
        <strain evidence="17 18">PG-2018a</strain>
    </source>
</reference>
<dbReference type="GO" id="GO:0006457">
    <property type="term" value="P:protein folding"/>
    <property type="evidence" value="ECO:0007669"/>
    <property type="project" value="InterPro"/>
</dbReference>
<dbReference type="PANTHER" id="PTHR45625:SF6">
    <property type="entry name" value="SPLICEOSOME-ASSOCIATED PROTEIN CWC27 HOMOLOG"/>
    <property type="match status" value="1"/>
</dbReference>
<evidence type="ECO:0000256" key="4">
    <source>
        <dbReference type="ARBA" id="ARBA00011524"/>
    </source>
</evidence>
<comment type="subcellular location">
    <subcellularLocation>
        <location evidence="3">Cytoplasm</location>
    </subcellularLocation>
    <subcellularLocation>
        <location evidence="2">Nucleus</location>
    </subcellularLocation>
</comment>
<keyword evidence="7" id="KW-0507">mRNA processing</keyword>
<dbReference type="Pfam" id="PF00160">
    <property type="entry name" value="Pro_isomerase"/>
    <property type="match status" value="1"/>
</dbReference>
<comment type="similarity">
    <text evidence="13">Belongs to the cyclophilin-type PPIase family. CWC27 subfamily.</text>
</comment>
<dbReference type="GO" id="GO:0005737">
    <property type="term" value="C:cytoplasm"/>
    <property type="evidence" value="ECO:0007669"/>
    <property type="project" value="UniProtKB-SubCell"/>
</dbReference>
<organism evidence="17 18">
    <name type="scientific">Colletotrichum shisoi</name>
    <dbReference type="NCBI Taxonomy" id="2078593"/>
    <lineage>
        <taxon>Eukaryota</taxon>
        <taxon>Fungi</taxon>
        <taxon>Dikarya</taxon>
        <taxon>Ascomycota</taxon>
        <taxon>Pezizomycotina</taxon>
        <taxon>Sordariomycetes</taxon>
        <taxon>Hypocreomycetidae</taxon>
        <taxon>Glomerellales</taxon>
        <taxon>Glomerellaceae</taxon>
        <taxon>Colletotrichum</taxon>
        <taxon>Colletotrichum destructivum species complex</taxon>
    </lineage>
</organism>
<evidence type="ECO:0000256" key="14">
    <source>
        <dbReference type="ARBA" id="ARBA00055615"/>
    </source>
</evidence>
<protein>
    <recommendedName>
        <fullName evidence="5">peptidylprolyl isomerase</fullName>
        <ecNumber evidence="5">5.2.1.8</ecNumber>
    </recommendedName>
</protein>
<dbReference type="PRINTS" id="PR00153">
    <property type="entry name" value="CSAPPISMRASE"/>
</dbReference>
<dbReference type="AlphaFoldDB" id="A0A5Q4C4L6"/>
<dbReference type="InterPro" id="IPR020892">
    <property type="entry name" value="Cyclophilin-type_PPIase_CS"/>
</dbReference>
<evidence type="ECO:0000256" key="6">
    <source>
        <dbReference type="ARBA" id="ARBA00022490"/>
    </source>
</evidence>
<dbReference type="OrthoDB" id="442970at2759"/>
<keyword evidence="6" id="KW-0963">Cytoplasm</keyword>
<dbReference type="InterPro" id="IPR029000">
    <property type="entry name" value="Cyclophilin-like_dom_sf"/>
</dbReference>
<accession>A0A5Q4C4L6</accession>
<comment type="catalytic activity">
    <reaction evidence="1">
        <text>[protein]-peptidylproline (omega=180) = [protein]-peptidylproline (omega=0)</text>
        <dbReference type="Rhea" id="RHEA:16237"/>
        <dbReference type="Rhea" id="RHEA-COMP:10747"/>
        <dbReference type="Rhea" id="RHEA-COMP:10748"/>
        <dbReference type="ChEBI" id="CHEBI:83833"/>
        <dbReference type="ChEBI" id="CHEBI:83834"/>
        <dbReference type="EC" id="5.2.1.8"/>
    </reaction>
</comment>
<dbReference type="FunFam" id="2.40.100.10:FF:000034">
    <property type="entry name" value="Peptidyl-prolyl isomerase CWC27 protein"/>
    <property type="match status" value="1"/>
</dbReference>
<dbReference type="EC" id="5.2.1.8" evidence="5"/>
<feature type="compositionally biased region" description="Basic and acidic residues" evidence="15">
    <location>
        <begin position="289"/>
        <end position="302"/>
    </location>
</feature>
<evidence type="ECO:0000256" key="1">
    <source>
        <dbReference type="ARBA" id="ARBA00000971"/>
    </source>
</evidence>
<evidence type="ECO:0000256" key="15">
    <source>
        <dbReference type="SAM" id="MobiDB-lite"/>
    </source>
</evidence>
<dbReference type="InterPro" id="IPR002130">
    <property type="entry name" value="Cyclophilin-type_PPIase_dom"/>
</dbReference>
<dbReference type="EMBL" id="PUHP01000044">
    <property type="protein sequence ID" value="TQN74288.1"/>
    <property type="molecule type" value="Genomic_DNA"/>
</dbReference>
<evidence type="ECO:0000256" key="2">
    <source>
        <dbReference type="ARBA" id="ARBA00004123"/>
    </source>
</evidence>
<keyword evidence="18" id="KW-1185">Reference proteome</keyword>
<dbReference type="GO" id="GO:0003755">
    <property type="term" value="F:peptidyl-prolyl cis-trans isomerase activity"/>
    <property type="evidence" value="ECO:0007669"/>
    <property type="project" value="UniProtKB-KW"/>
</dbReference>
<keyword evidence="11 17" id="KW-0413">Isomerase</keyword>
<dbReference type="PROSITE" id="PS50072">
    <property type="entry name" value="CSA_PPIASE_2"/>
    <property type="match status" value="1"/>
</dbReference>
<comment type="caution">
    <text evidence="17">The sequence shown here is derived from an EMBL/GenBank/DDBJ whole genome shotgun (WGS) entry which is preliminary data.</text>
</comment>
<evidence type="ECO:0000313" key="18">
    <source>
        <dbReference type="Proteomes" id="UP000326340"/>
    </source>
</evidence>
<feature type="compositionally biased region" description="Low complexity" evidence="15">
    <location>
        <begin position="536"/>
        <end position="547"/>
    </location>
</feature>
<feature type="domain" description="PPIase cyclophilin-type" evidence="16">
    <location>
        <begin position="18"/>
        <end position="193"/>
    </location>
</feature>
<evidence type="ECO:0000256" key="13">
    <source>
        <dbReference type="ARBA" id="ARBA00038509"/>
    </source>
</evidence>
<feature type="region of interest" description="Disordered" evidence="15">
    <location>
        <begin position="216"/>
        <end position="399"/>
    </location>
</feature>
<feature type="compositionally biased region" description="Basic and acidic residues" evidence="15">
    <location>
        <begin position="505"/>
        <end position="531"/>
    </location>
</feature>
<keyword evidence="12" id="KW-0539">Nucleus</keyword>
<evidence type="ECO:0000256" key="7">
    <source>
        <dbReference type="ARBA" id="ARBA00022664"/>
    </source>
</evidence>
<evidence type="ECO:0000256" key="8">
    <source>
        <dbReference type="ARBA" id="ARBA00022728"/>
    </source>
</evidence>
<name>A0A5Q4C4L6_9PEZI</name>
<evidence type="ECO:0000256" key="9">
    <source>
        <dbReference type="ARBA" id="ARBA00023110"/>
    </source>
</evidence>
<evidence type="ECO:0000256" key="3">
    <source>
        <dbReference type="ARBA" id="ARBA00004496"/>
    </source>
</evidence>
<dbReference type="GO" id="GO:0008380">
    <property type="term" value="P:RNA splicing"/>
    <property type="evidence" value="ECO:0007669"/>
    <property type="project" value="UniProtKB-KW"/>
</dbReference>
<dbReference type="GO" id="GO:0006397">
    <property type="term" value="P:mRNA processing"/>
    <property type="evidence" value="ECO:0007669"/>
    <property type="project" value="UniProtKB-KW"/>
</dbReference>
<dbReference type="CDD" id="cd01925">
    <property type="entry name" value="cyclophilin_CeCYP16-like"/>
    <property type="match status" value="1"/>
</dbReference>
<dbReference type="GO" id="GO:0071013">
    <property type="term" value="C:catalytic step 2 spliceosome"/>
    <property type="evidence" value="ECO:0007669"/>
    <property type="project" value="TreeGrafter"/>
</dbReference>
<keyword evidence="8" id="KW-0747">Spliceosome</keyword>
<feature type="region of interest" description="Disordered" evidence="15">
    <location>
        <begin position="505"/>
        <end position="547"/>
    </location>
</feature>